<evidence type="ECO:0000313" key="8">
    <source>
        <dbReference type="RefSeq" id="XP_028035621.1"/>
    </source>
</evidence>
<keyword evidence="3 5" id="KW-0690">Ribosome biogenesis</keyword>
<dbReference type="PANTHER" id="PTHR14211">
    <property type="entry name" value="GLIOMA SUPPRESSOR CANDIDATE REGION GENE 2"/>
    <property type="match status" value="1"/>
</dbReference>
<dbReference type="Pfam" id="PF07767">
    <property type="entry name" value="Nop53"/>
    <property type="match status" value="1"/>
</dbReference>
<comment type="similarity">
    <text evidence="1 5">Belongs to the NOP53 family.</text>
</comment>
<dbReference type="InterPro" id="IPR011687">
    <property type="entry name" value="Nop53/GLTSCR2"/>
</dbReference>
<feature type="compositionally biased region" description="Basic residues" evidence="6">
    <location>
        <begin position="304"/>
        <end position="317"/>
    </location>
</feature>
<feature type="region of interest" description="Disordered" evidence="6">
    <location>
        <begin position="266"/>
        <end position="321"/>
    </location>
</feature>
<dbReference type="GO" id="GO:0006364">
    <property type="term" value="P:rRNA processing"/>
    <property type="evidence" value="ECO:0007669"/>
    <property type="project" value="TreeGrafter"/>
</dbReference>
<dbReference type="KEGG" id="bman:114247024"/>
<evidence type="ECO:0000256" key="2">
    <source>
        <dbReference type="ARBA" id="ARBA00018339"/>
    </source>
</evidence>
<gene>
    <name evidence="8" type="primary">LOC114247024</name>
</gene>
<keyword evidence="7" id="KW-1185">Reference proteome</keyword>
<dbReference type="GO" id="GO:0000027">
    <property type="term" value="P:ribosomal large subunit assembly"/>
    <property type="evidence" value="ECO:0007669"/>
    <property type="project" value="UniProtKB-UniRule"/>
</dbReference>
<evidence type="ECO:0000256" key="5">
    <source>
        <dbReference type="PIRNR" id="PIRNR017302"/>
    </source>
</evidence>
<keyword evidence="4 5" id="KW-0539">Nucleus</keyword>
<dbReference type="GO" id="GO:0005654">
    <property type="term" value="C:nucleoplasm"/>
    <property type="evidence" value="ECO:0007669"/>
    <property type="project" value="UniProtKB-SubCell"/>
</dbReference>
<comment type="subcellular location">
    <subcellularLocation>
        <location evidence="5">Nucleus</location>
        <location evidence="5">Nucleolus</location>
    </subcellularLocation>
    <subcellularLocation>
        <location evidence="5">Nucleus</location>
        <location evidence="5">Nucleoplasm</location>
    </subcellularLocation>
</comment>
<dbReference type="OrthoDB" id="5072at2759"/>
<protein>
    <recommendedName>
        <fullName evidence="2 5">Ribosome biogenesis protein NOP53</fullName>
    </recommendedName>
</protein>
<feature type="compositionally biased region" description="Basic and acidic residues" evidence="6">
    <location>
        <begin position="266"/>
        <end position="275"/>
    </location>
</feature>
<evidence type="ECO:0000313" key="7">
    <source>
        <dbReference type="Proteomes" id="UP000504629"/>
    </source>
</evidence>
<dbReference type="Proteomes" id="UP000504629">
    <property type="component" value="Unplaced"/>
</dbReference>
<dbReference type="GO" id="GO:0005730">
    <property type="term" value="C:nucleolus"/>
    <property type="evidence" value="ECO:0007669"/>
    <property type="project" value="UniProtKB-SubCell"/>
</dbReference>
<comment type="function">
    <text evidence="5">May play a role in ribosome biogenesis.</text>
</comment>
<evidence type="ECO:0000256" key="4">
    <source>
        <dbReference type="ARBA" id="ARBA00023242"/>
    </source>
</evidence>
<reference evidence="8" key="1">
    <citation type="submission" date="2025-08" db="UniProtKB">
        <authorList>
            <consortium name="RefSeq"/>
        </authorList>
    </citation>
    <scope>IDENTIFICATION</scope>
    <source>
        <tissue evidence="8">Silk gland</tissue>
    </source>
</reference>
<dbReference type="RefSeq" id="XP_028035621.1">
    <property type="nucleotide sequence ID" value="XM_028179820.1"/>
</dbReference>
<name>A0A6J2K075_BOMMA</name>
<dbReference type="PIRSF" id="PIRSF017302">
    <property type="entry name" value="Gltscr2"/>
    <property type="match status" value="1"/>
</dbReference>
<dbReference type="GeneID" id="114247024"/>
<organism evidence="7 8">
    <name type="scientific">Bombyx mandarina</name>
    <name type="common">Wild silk moth</name>
    <name type="synonym">Wild silkworm</name>
    <dbReference type="NCBI Taxonomy" id="7092"/>
    <lineage>
        <taxon>Eukaryota</taxon>
        <taxon>Metazoa</taxon>
        <taxon>Ecdysozoa</taxon>
        <taxon>Arthropoda</taxon>
        <taxon>Hexapoda</taxon>
        <taxon>Insecta</taxon>
        <taxon>Pterygota</taxon>
        <taxon>Neoptera</taxon>
        <taxon>Endopterygota</taxon>
        <taxon>Lepidoptera</taxon>
        <taxon>Glossata</taxon>
        <taxon>Ditrysia</taxon>
        <taxon>Bombycoidea</taxon>
        <taxon>Bombycidae</taxon>
        <taxon>Bombycinae</taxon>
        <taxon>Bombyx</taxon>
    </lineage>
</organism>
<sequence>MTETKKKKHVSKKNKKAWRKHCDIKDVENFLEDQRLEERLGKFETKPDSEIFIIDTGGDGIKTKDEDIKPISLKKLRRSKLGEFPKCFEILLPDSKVQDPNTKRNTVKPVGSKPTAFSKLTDKRKYEKGIYQKKIEDARRNRKMALQKKRRAKQVRQNFNLDLWGKDLPDSKTIPSTLCDEFIPPQAQLHNVLPEQRLRQKPPLAQTLVTRAAVDVPHPGVSYNPSYQEHQELLQEVVQHEQKLIKKEQHLDRVTTKMFKKVTAAEKENQWREEMSEGLPKPHNPAEHDSESDGEYKAINPPVKNKKKDHKARRKQKERLLEKERLKREKIDKKKITDIYKLRKLESSIKKGERVREAQRVQRAARRAARARAAPPALSAHPAPAPAPPLVPPAQLSGDLRRVAPAVNLLRERFESLQHRGALAASRVMMKKKRKLKSYFKPGHKVTDQDVQKFIKNHNIEV</sequence>
<evidence type="ECO:0000256" key="3">
    <source>
        <dbReference type="ARBA" id="ARBA00022517"/>
    </source>
</evidence>
<dbReference type="PANTHER" id="PTHR14211:SF7">
    <property type="entry name" value="RIBOSOME BIOGENESIS PROTEIN NOP53"/>
    <property type="match status" value="1"/>
</dbReference>
<dbReference type="GO" id="GO:0008097">
    <property type="term" value="F:5S rRNA binding"/>
    <property type="evidence" value="ECO:0007669"/>
    <property type="project" value="TreeGrafter"/>
</dbReference>
<proteinExistence type="inferred from homology"/>
<evidence type="ECO:0000256" key="6">
    <source>
        <dbReference type="SAM" id="MobiDB-lite"/>
    </source>
</evidence>
<evidence type="ECO:0000256" key="1">
    <source>
        <dbReference type="ARBA" id="ARBA00008838"/>
    </source>
</evidence>
<feature type="compositionally biased region" description="Basic and acidic residues" evidence="6">
    <location>
        <begin position="284"/>
        <end position="296"/>
    </location>
</feature>
<accession>A0A6J2K075</accession>
<dbReference type="AlphaFoldDB" id="A0A6J2K075"/>